<dbReference type="AlphaFoldDB" id="A0A0P9DG57"/>
<reference evidence="1 2" key="1">
    <citation type="submission" date="2015-09" db="EMBL/GenBank/DDBJ databases">
        <title>Draft genome sequence of Kouleothrix aurantiaca JCM 19913.</title>
        <authorList>
            <person name="Hemp J."/>
        </authorList>
    </citation>
    <scope>NUCLEOTIDE SEQUENCE [LARGE SCALE GENOMIC DNA]</scope>
    <source>
        <strain evidence="1 2">COM-B</strain>
    </source>
</reference>
<organism evidence="1 2">
    <name type="scientific">Kouleothrix aurantiaca</name>
    <dbReference type="NCBI Taxonomy" id="186479"/>
    <lineage>
        <taxon>Bacteria</taxon>
        <taxon>Bacillati</taxon>
        <taxon>Chloroflexota</taxon>
        <taxon>Chloroflexia</taxon>
        <taxon>Chloroflexales</taxon>
        <taxon>Roseiflexineae</taxon>
        <taxon>Roseiflexaceae</taxon>
        <taxon>Kouleothrix</taxon>
    </lineage>
</organism>
<comment type="caution">
    <text evidence="1">The sequence shown here is derived from an EMBL/GenBank/DDBJ whole genome shotgun (WGS) entry which is preliminary data.</text>
</comment>
<name>A0A0P9DG57_9CHLR</name>
<protein>
    <submittedName>
        <fullName evidence="1">Acyl-CoA dehydrogenase</fullName>
    </submittedName>
</protein>
<accession>A0A0P9DG57</accession>
<keyword evidence="2" id="KW-1185">Reference proteome</keyword>
<evidence type="ECO:0000313" key="1">
    <source>
        <dbReference type="EMBL" id="KPV52266.1"/>
    </source>
</evidence>
<proteinExistence type="predicted"/>
<evidence type="ECO:0000313" key="2">
    <source>
        <dbReference type="Proteomes" id="UP000050509"/>
    </source>
</evidence>
<dbReference type="EMBL" id="LJCR01000603">
    <property type="protein sequence ID" value="KPV52266.1"/>
    <property type="molecule type" value="Genomic_DNA"/>
</dbReference>
<feature type="non-terminal residue" evidence="1">
    <location>
        <position position="79"/>
    </location>
</feature>
<dbReference type="Proteomes" id="UP000050509">
    <property type="component" value="Unassembled WGS sequence"/>
</dbReference>
<gene>
    <name evidence="1" type="ORF">SE17_16535</name>
</gene>
<sequence length="79" mass="9194">MIDFELPTPIERQMQLLGMLGEQVMRPVARYYDEHEGERPWDYINMIWQTVRAQGGRTLAVGTEKNESGDKKPRIGNLM</sequence>